<protein>
    <recommendedName>
        <fullName evidence="3">histidine kinase</fullName>
        <ecNumber evidence="3">2.7.13.3</ecNumber>
    </recommendedName>
</protein>
<evidence type="ECO:0000256" key="4">
    <source>
        <dbReference type="ARBA" id="ARBA00022553"/>
    </source>
</evidence>
<evidence type="ECO:0000256" key="1">
    <source>
        <dbReference type="ARBA" id="ARBA00000085"/>
    </source>
</evidence>
<dbReference type="InterPro" id="IPR004358">
    <property type="entry name" value="Sig_transdc_His_kin-like_C"/>
</dbReference>
<accession>A0A6A8AA32</accession>
<keyword evidence="12" id="KW-0472">Membrane</keyword>
<keyword evidence="8" id="KW-0418">Kinase</keyword>
<dbReference type="SUPFAM" id="SSF55874">
    <property type="entry name" value="ATPase domain of HSP90 chaperone/DNA topoisomerase II/histidine kinase"/>
    <property type="match status" value="1"/>
</dbReference>
<dbReference type="SMART" id="SM00387">
    <property type="entry name" value="HATPase_c"/>
    <property type="match status" value="1"/>
</dbReference>
<evidence type="ECO:0000256" key="6">
    <source>
        <dbReference type="ARBA" id="ARBA00022692"/>
    </source>
</evidence>
<dbReference type="SUPFAM" id="SSF55785">
    <property type="entry name" value="PYP-like sensor domain (PAS domain)"/>
    <property type="match status" value="1"/>
</dbReference>
<keyword evidence="6" id="KW-0812">Transmembrane</keyword>
<keyword evidence="9" id="KW-0067">ATP-binding</keyword>
<dbReference type="CDD" id="cd00082">
    <property type="entry name" value="HisKA"/>
    <property type="match status" value="1"/>
</dbReference>
<evidence type="ECO:0000313" key="14">
    <source>
        <dbReference type="EMBL" id="MQY47569.1"/>
    </source>
</evidence>
<dbReference type="InterPro" id="IPR005467">
    <property type="entry name" value="His_kinase_dom"/>
</dbReference>
<dbReference type="GO" id="GO:0000156">
    <property type="term" value="F:phosphorelay response regulator activity"/>
    <property type="evidence" value="ECO:0007669"/>
    <property type="project" value="TreeGrafter"/>
</dbReference>
<sequence>MSGRISTAARSFFLTPQAIAPTLALQPRLPGQSKILAEDRITGQKLDVDYKQLFDDAPCGHLLVSADGIILRANTWLTDLLGYPIGGIDGKRLRDIFGMSGRILYETNLAPLLRLQRTISEVTLDLKRSDGTAIPVIMGASMVADPSGLPHMTRIAFLQAGERRLYERELLSARDDAEQGLRQQQAHGELREQFIAVLGHDLRNPLGSMSAATRMLAKETLSDRGRQVIGLMQGSVLRMSGLIDNVLDFARARLGSGIGLDLQTHESLEPLIDQVVQELRASSPDHQVQTSYAITHPVRCDVSKIGQIASNLLGNALSHGDPAQPIRVHAETTTSGEFRLWVANGGSPIAQDALTKLFDPFVRGQSGGYREGLGLGLYIAHEIAKAHGGTLTVTSTENETRFIFEMPR</sequence>
<dbReference type="Gene3D" id="1.10.287.130">
    <property type="match status" value="1"/>
</dbReference>
<dbReference type="GO" id="GO:0007234">
    <property type="term" value="P:osmosensory signaling via phosphorelay pathway"/>
    <property type="evidence" value="ECO:0007669"/>
    <property type="project" value="TreeGrafter"/>
</dbReference>
<dbReference type="GO" id="GO:0000155">
    <property type="term" value="F:phosphorelay sensor kinase activity"/>
    <property type="evidence" value="ECO:0007669"/>
    <property type="project" value="InterPro"/>
</dbReference>
<reference evidence="14 15" key="1">
    <citation type="submission" date="2019-11" db="EMBL/GenBank/DDBJ databases">
        <title>Genome analysis of Rhizobacterium cereale a novel genus and species isolated from maize roots in North Spain.</title>
        <authorList>
            <person name="Menendez E."/>
            <person name="Flores-Felix J.D."/>
            <person name="Ramirez-Bahena M.-H."/>
            <person name="Igual J.M."/>
            <person name="Garcia-Fraile P."/>
            <person name="Peix A."/>
            <person name="Velazquez E."/>
        </authorList>
    </citation>
    <scope>NUCLEOTIDE SEQUENCE [LARGE SCALE GENOMIC DNA]</scope>
    <source>
        <strain evidence="14 15">RZME27</strain>
    </source>
</reference>
<dbReference type="InterPro" id="IPR003661">
    <property type="entry name" value="HisK_dim/P_dom"/>
</dbReference>
<dbReference type="GO" id="GO:0005524">
    <property type="term" value="F:ATP binding"/>
    <property type="evidence" value="ECO:0007669"/>
    <property type="project" value="UniProtKB-KW"/>
</dbReference>
<comment type="catalytic activity">
    <reaction evidence="1">
        <text>ATP + protein L-histidine = ADP + protein N-phospho-L-histidine.</text>
        <dbReference type="EC" id="2.7.13.3"/>
    </reaction>
</comment>
<evidence type="ECO:0000256" key="9">
    <source>
        <dbReference type="ARBA" id="ARBA00022840"/>
    </source>
</evidence>
<keyword evidence="15" id="KW-1185">Reference proteome</keyword>
<dbReference type="Proteomes" id="UP000435138">
    <property type="component" value="Unassembled WGS sequence"/>
</dbReference>
<dbReference type="InterPro" id="IPR035965">
    <property type="entry name" value="PAS-like_dom_sf"/>
</dbReference>
<evidence type="ECO:0000313" key="15">
    <source>
        <dbReference type="Proteomes" id="UP000435138"/>
    </source>
</evidence>
<dbReference type="Gene3D" id="3.30.565.10">
    <property type="entry name" value="Histidine kinase-like ATPase, C-terminal domain"/>
    <property type="match status" value="1"/>
</dbReference>
<dbReference type="InterPro" id="IPR050351">
    <property type="entry name" value="BphY/WalK/GraS-like"/>
</dbReference>
<evidence type="ECO:0000259" key="13">
    <source>
        <dbReference type="PROSITE" id="PS50109"/>
    </source>
</evidence>
<keyword evidence="10" id="KW-1133">Transmembrane helix</keyword>
<organism evidence="14 15">
    <name type="scientific">Endobacterium cereale</name>
    <dbReference type="NCBI Taxonomy" id="2663029"/>
    <lineage>
        <taxon>Bacteria</taxon>
        <taxon>Pseudomonadati</taxon>
        <taxon>Pseudomonadota</taxon>
        <taxon>Alphaproteobacteria</taxon>
        <taxon>Hyphomicrobiales</taxon>
        <taxon>Rhizobiaceae</taxon>
        <taxon>Endobacterium</taxon>
    </lineage>
</organism>
<dbReference type="Pfam" id="PF13426">
    <property type="entry name" value="PAS_9"/>
    <property type="match status" value="1"/>
</dbReference>
<dbReference type="AlphaFoldDB" id="A0A6A8AA32"/>
<dbReference type="SMART" id="SM00388">
    <property type="entry name" value="HisKA"/>
    <property type="match status" value="1"/>
</dbReference>
<dbReference type="GO" id="GO:0016020">
    <property type="term" value="C:membrane"/>
    <property type="evidence" value="ECO:0007669"/>
    <property type="project" value="UniProtKB-SubCell"/>
</dbReference>
<proteinExistence type="predicted"/>
<comment type="subcellular location">
    <subcellularLocation>
        <location evidence="2">Membrane</location>
        <topology evidence="2">Multi-pass membrane protein</topology>
    </subcellularLocation>
</comment>
<evidence type="ECO:0000256" key="10">
    <source>
        <dbReference type="ARBA" id="ARBA00022989"/>
    </source>
</evidence>
<dbReference type="Pfam" id="PF00512">
    <property type="entry name" value="HisKA"/>
    <property type="match status" value="1"/>
</dbReference>
<evidence type="ECO:0000256" key="8">
    <source>
        <dbReference type="ARBA" id="ARBA00022777"/>
    </source>
</evidence>
<evidence type="ECO:0000256" key="7">
    <source>
        <dbReference type="ARBA" id="ARBA00022741"/>
    </source>
</evidence>
<dbReference type="GO" id="GO:0030295">
    <property type="term" value="F:protein kinase activator activity"/>
    <property type="evidence" value="ECO:0007669"/>
    <property type="project" value="TreeGrafter"/>
</dbReference>
<keyword evidence="11" id="KW-0902">Two-component regulatory system</keyword>
<dbReference type="EC" id="2.7.13.3" evidence="3"/>
<evidence type="ECO:0000256" key="5">
    <source>
        <dbReference type="ARBA" id="ARBA00022679"/>
    </source>
</evidence>
<dbReference type="CDD" id="cd00075">
    <property type="entry name" value="HATPase"/>
    <property type="match status" value="1"/>
</dbReference>
<dbReference type="SUPFAM" id="SSF47384">
    <property type="entry name" value="Homodimeric domain of signal transducing histidine kinase"/>
    <property type="match status" value="1"/>
</dbReference>
<name>A0A6A8AA32_9HYPH</name>
<dbReference type="InterPro" id="IPR036097">
    <property type="entry name" value="HisK_dim/P_sf"/>
</dbReference>
<evidence type="ECO:0000256" key="11">
    <source>
        <dbReference type="ARBA" id="ARBA00023012"/>
    </source>
</evidence>
<feature type="domain" description="Histidine kinase" evidence="13">
    <location>
        <begin position="197"/>
        <end position="408"/>
    </location>
</feature>
<dbReference type="InterPro" id="IPR036890">
    <property type="entry name" value="HATPase_C_sf"/>
</dbReference>
<dbReference type="EMBL" id="WIXI01000045">
    <property type="protein sequence ID" value="MQY47569.1"/>
    <property type="molecule type" value="Genomic_DNA"/>
</dbReference>
<comment type="caution">
    <text evidence="14">The sequence shown here is derived from an EMBL/GenBank/DDBJ whole genome shotgun (WGS) entry which is preliminary data.</text>
</comment>
<dbReference type="Gene3D" id="3.30.450.20">
    <property type="entry name" value="PAS domain"/>
    <property type="match status" value="1"/>
</dbReference>
<keyword evidence="5" id="KW-0808">Transferase</keyword>
<dbReference type="PANTHER" id="PTHR42878">
    <property type="entry name" value="TWO-COMPONENT HISTIDINE KINASE"/>
    <property type="match status" value="1"/>
</dbReference>
<keyword evidence="7" id="KW-0547">Nucleotide-binding</keyword>
<dbReference type="PRINTS" id="PR00344">
    <property type="entry name" value="BCTRLSENSOR"/>
</dbReference>
<dbReference type="InterPro" id="IPR000014">
    <property type="entry name" value="PAS"/>
</dbReference>
<evidence type="ECO:0000256" key="12">
    <source>
        <dbReference type="ARBA" id="ARBA00023136"/>
    </source>
</evidence>
<evidence type="ECO:0000256" key="3">
    <source>
        <dbReference type="ARBA" id="ARBA00012438"/>
    </source>
</evidence>
<keyword evidence="4" id="KW-0597">Phosphoprotein</keyword>
<dbReference type="InterPro" id="IPR003594">
    <property type="entry name" value="HATPase_dom"/>
</dbReference>
<dbReference type="Pfam" id="PF02518">
    <property type="entry name" value="HATPase_c"/>
    <property type="match status" value="1"/>
</dbReference>
<evidence type="ECO:0000256" key="2">
    <source>
        <dbReference type="ARBA" id="ARBA00004141"/>
    </source>
</evidence>
<dbReference type="PROSITE" id="PS50109">
    <property type="entry name" value="HIS_KIN"/>
    <property type="match status" value="1"/>
</dbReference>
<dbReference type="PANTHER" id="PTHR42878:SF7">
    <property type="entry name" value="SENSOR HISTIDINE KINASE GLRK"/>
    <property type="match status" value="1"/>
</dbReference>
<gene>
    <name evidence="14" type="ORF">GAO09_16160</name>
</gene>